<comment type="caution">
    <text evidence="2">The sequence shown here is derived from an EMBL/GenBank/DDBJ whole genome shotgun (WGS) entry which is preliminary data.</text>
</comment>
<proteinExistence type="predicted"/>
<dbReference type="InterPro" id="IPR011045">
    <property type="entry name" value="N2O_reductase_N"/>
</dbReference>
<evidence type="ECO:0000256" key="1">
    <source>
        <dbReference type="SAM" id="SignalP"/>
    </source>
</evidence>
<keyword evidence="1" id="KW-0732">Signal</keyword>
<dbReference type="AlphaFoldDB" id="A0A931A257"/>
<feature type="signal peptide" evidence="1">
    <location>
        <begin position="1"/>
        <end position="24"/>
    </location>
</feature>
<dbReference type="Gene3D" id="2.130.10.10">
    <property type="entry name" value="YVTN repeat-like/Quinoprotein amine dehydrogenase"/>
    <property type="match status" value="2"/>
</dbReference>
<dbReference type="SUPFAM" id="SSF82171">
    <property type="entry name" value="DPP6 N-terminal domain-like"/>
    <property type="match status" value="1"/>
</dbReference>
<dbReference type="Proteomes" id="UP000605361">
    <property type="component" value="Unassembled WGS sequence"/>
</dbReference>
<organism evidence="2 3">
    <name type="scientific">Nonomuraea cypriaca</name>
    <dbReference type="NCBI Taxonomy" id="1187855"/>
    <lineage>
        <taxon>Bacteria</taxon>
        <taxon>Bacillati</taxon>
        <taxon>Actinomycetota</taxon>
        <taxon>Actinomycetes</taxon>
        <taxon>Streptosporangiales</taxon>
        <taxon>Streptosporangiaceae</taxon>
        <taxon>Nonomuraea</taxon>
    </lineage>
</organism>
<dbReference type="InterPro" id="IPR051200">
    <property type="entry name" value="Host-pathogen_enzymatic-act"/>
</dbReference>
<dbReference type="EMBL" id="JADOGI010000006">
    <property type="protein sequence ID" value="MBF8184826.1"/>
    <property type="molecule type" value="Genomic_DNA"/>
</dbReference>
<reference evidence="2" key="1">
    <citation type="submission" date="2020-11" db="EMBL/GenBank/DDBJ databases">
        <title>Whole-genome analyses of Nonomuraea sp. K274.</title>
        <authorList>
            <person name="Veyisoglu A."/>
        </authorList>
    </citation>
    <scope>NUCLEOTIDE SEQUENCE</scope>
    <source>
        <strain evidence="2">K274</strain>
    </source>
</reference>
<dbReference type="PANTHER" id="PTHR47197">
    <property type="entry name" value="PROTEIN NIRF"/>
    <property type="match status" value="1"/>
</dbReference>
<feature type="chain" id="PRO_5037966853" evidence="1">
    <location>
        <begin position="25"/>
        <end position="526"/>
    </location>
</feature>
<evidence type="ECO:0000313" key="3">
    <source>
        <dbReference type="Proteomes" id="UP000605361"/>
    </source>
</evidence>
<sequence>MIALSSALAIAAGLTVAVAPPVSAADSMTYLDGMTKARDVAAGGGKVFVSGDDQIIVADSRGTITNTINDLPGASGLAMTPDNTRMFVALSGAQQVAEIDTDSLAVIRRIDVAPHPCPSNLTLSGDRLWVGYGCGNTFNGGAFGLDLSAAAPGPTPVVGNIYNAPLVAAAGGTLAVGETGLSACDLMMYDVSGTNPVQRGIVNGFENSLVMSDLAITSDGSMVILNNLDGWDTTSLTKTLSFEGGANSVAISPDGTHLATTQTTGTGITMYDMGTTAQTYRVFSSYASPVTGTLAFSGTDVFAVLEETTSQRRLRLWRAEGATLPGSTLELTAPSTGTALVPITATGTLTLADGSAPGPQPLVVTRKLSDGTSTTIPGVTTTADGAVTFTDTPPISGSITYEALWDGNADFRWSRTSTTVTVARHPSSITLSGPKTGTVGKQLSFSGVLDAGDQTPPPGAFLVVYRTVPDGDLQLVGTVNTNSDGSFGFVDTPTVGGEHMYEVRWNGTNVFMYTRGTHNVTVRGRP</sequence>
<dbReference type="SUPFAM" id="SSF50974">
    <property type="entry name" value="Nitrous oxide reductase, N-terminal domain"/>
    <property type="match status" value="1"/>
</dbReference>
<protein>
    <submittedName>
        <fullName evidence="2">Uncharacterized protein</fullName>
    </submittedName>
</protein>
<dbReference type="RefSeq" id="WP_195893817.1">
    <property type="nucleotide sequence ID" value="NZ_JADOGI010000006.1"/>
</dbReference>
<keyword evidence="3" id="KW-1185">Reference proteome</keyword>
<evidence type="ECO:0000313" key="2">
    <source>
        <dbReference type="EMBL" id="MBF8184826.1"/>
    </source>
</evidence>
<gene>
    <name evidence="2" type="ORF">ITP53_03540</name>
</gene>
<dbReference type="InterPro" id="IPR015943">
    <property type="entry name" value="WD40/YVTN_repeat-like_dom_sf"/>
</dbReference>
<dbReference type="PANTHER" id="PTHR47197:SF3">
    <property type="entry name" value="DIHYDRO-HEME D1 DEHYDROGENASE"/>
    <property type="match status" value="1"/>
</dbReference>
<name>A0A931A257_9ACTN</name>
<accession>A0A931A257</accession>